<dbReference type="STRING" id="1423778.FC70_GL000458"/>
<feature type="binding site" evidence="10">
    <location>
        <begin position="152"/>
        <end position="155"/>
    </location>
    <ligand>
        <name>substrate</name>
    </ligand>
</feature>
<feature type="binding site" evidence="10">
    <location>
        <begin position="180"/>
        <end position="181"/>
    </location>
    <ligand>
        <name>substrate</name>
    </ligand>
</feature>
<dbReference type="AlphaFoldDB" id="A0A0R1RLA8"/>
<organism evidence="12 13">
    <name type="scientific">Paucilactobacillus oligofermentans DSM 15707 = LMG 22743</name>
    <dbReference type="NCBI Taxonomy" id="1423778"/>
    <lineage>
        <taxon>Bacteria</taxon>
        <taxon>Bacillati</taxon>
        <taxon>Bacillota</taxon>
        <taxon>Bacilli</taxon>
        <taxon>Lactobacillales</taxon>
        <taxon>Lactobacillaceae</taxon>
        <taxon>Paucilactobacillus</taxon>
    </lineage>
</organism>
<comment type="catalytic activity">
    <reaction evidence="10">
        <text>ITP + H2O = IMP + diphosphate + H(+)</text>
        <dbReference type="Rhea" id="RHEA:29399"/>
        <dbReference type="ChEBI" id="CHEBI:15377"/>
        <dbReference type="ChEBI" id="CHEBI:15378"/>
        <dbReference type="ChEBI" id="CHEBI:33019"/>
        <dbReference type="ChEBI" id="CHEBI:58053"/>
        <dbReference type="ChEBI" id="CHEBI:61402"/>
        <dbReference type="EC" id="3.6.1.66"/>
    </reaction>
</comment>
<dbReference type="Pfam" id="PF01725">
    <property type="entry name" value="Ham1p_like"/>
    <property type="match status" value="1"/>
</dbReference>
<evidence type="ECO:0000256" key="2">
    <source>
        <dbReference type="ARBA" id="ARBA00011738"/>
    </source>
</evidence>
<dbReference type="InterPro" id="IPR029001">
    <property type="entry name" value="ITPase-like_fam"/>
</dbReference>
<dbReference type="SUPFAM" id="SSF52972">
    <property type="entry name" value="ITPase-like"/>
    <property type="match status" value="1"/>
</dbReference>
<evidence type="ECO:0000256" key="10">
    <source>
        <dbReference type="HAMAP-Rule" id="MF_01405"/>
    </source>
</evidence>
<dbReference type="GO" id="GO:0005829">
    <property type="term" value="C:cytosol"/>
    <property type="evidence" value="ECO:0007669"/>
    <property type="project" value="TreeGrafter"/>
</dbReference>
<dbReference type="GO" id="GO:0017111">
    <property type="term" value="F:ribonucleoside triphosphate phosphatase activity"/>
    <property type="evidence" value="ECO:0007669"/>
    <property type="project" value="InterPro"/>
</dbReference>
<dbReference type="KEGG" id="lol:LACOL_1236"/>
<dbReference type="FunFam" id="3.90.950.10:FF:000001">
    <property type="entry name" value="dITP/XTP pyrophosphatase"/>
    <property type="match status" value="1"/>
</dbReference>
<feature type="binding site" evidence="10">
    <location>
        <position position="41"/>
    </location>
    <ligand>
        <name>Mg(2+)</name>
        <dbReference type="ChEBI" id="CHEBI:18420"/>
    </ligand>
</feature>
<evidence type="ECO:0000256" key="5">
    <source>
        <dbReference type="ARBA" id="ARBA00022801"/>
    </source>
</evidence>
<comment type="catalytic activity">
    <reaction evidence="9 10">
        <text>XTP + H2O = XMP + diphosphate + H(+)</text>
        <dbReference type="Rhea" id="RHEA:28610"/>
        <dbReference type="ChEBI" id="CHEBI:15377"/>
        <dbReference type="ChEBI" id="CHEBI:15378"/>
        <dbReference type="ChEBI" id="CHEBI:33019"/>
        <dbReference type="ChEBI" id="CHEBI:57464"/>
        <dbReference type="ChEBI" id="CHEBI:61314"/>
        <dbReference type="EC" id="3.6.1.66"/>
    </reaction>
</comment>
<reference evidence="12 13" key="1">
    <citation type="journal article" date="2015" name="Genome Announc.">
        <title>Expanding the biotechnology potential of lactobacilli through comparative genomics of 213 strains and associated genera.</title>
        <authorList>
            <person name="Sun Z."/>
            <person name="Harris H.M."/>
            <person name="McCann A."/>
            <person name="Guo C."/>
            <person name="Argimon S."/>
            <person name="Zhang W."/>
            <person name="Yang X."/>
            <person name="Jeffery I.B."/>
            <person name="Cooney J.C."/>
            <person name="Kagawa T.F."/>
            <person name="Liu W."/>
            <person name="Song Y."/>
            <person name="Salvetti E."/>
            <person name="Wrobel A."/>
            <person name="Rasinkangas P."/>
            <person name="Parkhill J."/>
            <person name="Rea M.C."/>
            <person name="O'Sullivan O."/>
            <person name="Ritari J."/>
            <person name="Douillard F.P."/>
            <person name="Paul Ross R."/>
            <person name="Yang R."/>
            <person name="Briner A.E."/>
            <person name="Felis G.E."/>
            <person name="de Vos W.M."/>
            <person name="Barrangou R."/>
            <person name="Klaenhammer T.R."/>
            <person name="Caufield P.W."/>
            <person name="Cui Y."/>
            <person name="Zhang H."/>
            <person name="O'Toole P.W."/>
        </authorList>
    </citation>
    <scope>NUCLEOTIDE SEQUENCE [LARGE SCALE GENOMIC DNA]</scope>
    <source>
        <strain evidence="12 13">DSM 15707</strain>
    </source>
</reference>
<comment type="function">
    <text evidence="10">Pyrophosphatase that catalyzes the hydrolysis of nucleoside triphosphates to their monophosphate derivatives, with a high preference for the non-canonical purine nucleotides XTP (xanthosine triphosphate), dITP (deoxyinosine triphosphate) and ITP. Seems to function as a house-cleaning enzyme that removes non-canonical purine nucleotides from the nucleotide pool, thus preventing their incorporation into DNA/RNA and avoiding chromosomal lesions.</text>
</comment>
<dbReference type="CDD" id="cd00515">
    <property type="entry name" value="HAM1"/>
    <property type="match status" value="1"/>
</dbReference>
<evidence type="ECO:0000256" key="11">
    <source>
        <dbReference type="RuleBase" id="RU003781"/>
    </source>
</evidence>
<comment type="catalytic activity">
    <reaction evidence="8 10">
        <text>dITP + H2O = dIMP + diphosphate + H(+)</text>
        <dbReference type="Rhea" id="RHEA:28342"/>
        <dbReference type="ChEBI" id="CHEBI:15377"/>
        <dbReference type="ChEBI" id="CHEBI:15378"/>
        <dbReference type="ChEBI" id="CHEBI:33019"/>
        <dbReference type="ChEBI" id="CHEBI:61194"/>
        <dbReference type="ChEBI" id="CHEBI:61382"/>
        <dbReference type="EC" id="3.6.1.66"/>
    </reaction>
</comment>
<dbReference type="EMBL" id="AZFE01000003">
    <property type="protein sequence ID" value="KRL57984.1"/>
    <property type="molecule type" value="Genomic_DNA"/>
</dbReference>
<feature type="active site" description="Proton acceptor" evidence="10">
    <location>
        <position position="70"/>
    </location>
</feature>
<comment type="subunit">
    <text evidence="2 10">Homodimer.</text>
</comment>
<comment type="similarity">
    <text evidence="1 10 11">Belongs to the HAM1 NTPase family.</text>
</comment>
<dbReference type="NCBIfam" id="NF011397">
    <property type="entry name" value="PRK14822.1"/>
    <property type="match status" value="1"/>
</dbReference>
<feature type="binding site" evidence="10">
    <location>
        <begin position="8"/>
        <end position="13"/>
    </location>
    <ligand>
        <name>substrate</name>
    </ligand>
</feature>
<keyword evidence="6 10" id="KW-0460">Magnesium</keyword>
<feature type="binding site" evidence="10">
    <location>
        <position position="70"/>
    </location>
    <ligand>
        <name>Mg(2+)</name>
        <dbReference type="ChEBI" id="CHEBI:18420"/>
    </ligand>
</feature>
<dbReference type="RefSeq" id="WP_057889404.1">
    <property type="nucleotide sequence ID" value="NZ_AZFE01000003.1"/>
</dbReference>
<evidence type="ECO:0000256" key="6">
    <source>
        <dbReference type="ARBA" id="ARBA00022842"/>
    </source>
</evidence>
<evidence type="ECO:0000256" key="7">
    <source>
        <dbReference type="ARBA" id="ARBA00023080"/>
    </source>
</evidence>
<name>A0A0R1RLA8_9LACO</name>
<gene>
    <name evidence="12" type="ORF">FC70_GL000458</name>
</gene>
<keyword evidence="4 10" id="KW-0547">Nucleotide-binding</keyword>
<dbReference type="GO" id="GO:0009146">
    <property type="term" value="P:purine nucleoside triphosphate catabolic process"/>
    <property type="evidence" value="ECO:0007669"/>
    <property type="project" value="UniProtKB-UniRule"/>
</dbReference>
<proteinExistence type="inferred from homology"/>
<evidence type="ECO:0000256" key="3">
    <source>
        <dbReference type="ARBA" id="ARBA00022723"/>
    </source>
</evidence>
<evidence type="ECO:0000256" key="8">
    <source>
        <dbReference type="ARBA" id="ARBA00051875"/>
    </source>
</evidence>
<evidence type="ECO:0000256" key="4">
    <source>
        <dbReference type="ARBA" id="ARBA00022741"/>
    </source>
</evidence>
<evidence type="ECO:0000256" key="1">
    <source>
        <dbReference type="ARBA" id="ARBA00008023"/>
    </source>
</evidence>
<dbReference type="GO" id="GO:0035870">
    <property type="term" value="F:dITP diphosphatase activity"/>
    <property type="evidence" value="ECO:0007669"/>
    <property type="project" value="UniProtKB-UniRule"/>
</dbReference>
<dbReference type="GO" id="GO:0036220">
    <property type="term" value="F:ITP diphosphatase activity"/>
    <property type="evidence" value="ECO:0007669"/>
    <property type="project" value="UniProtKB-UniRule"/>
</dbReference>
<feature type="binding site" evidence="10">
    <location>
        <position position="175"/>
    </location>
    <ligand>
        <name>substrate</name>
    </ligand>
</feature>
<evidence type="ECO:0000256" key="9">
    <source>
        <dbReference type="ARBA" id="ARBA00052017"/>
    </source>
</evidence>
<dbReference type="GO" id="GO:0000166">
    <property type="term" value="F:nucleotide binding"/>
    <property type="evidence" value="ECO:0007669"/>
    <property type="project" value="UniProtKB-KW"/>
</dbReference>
<evidence type="ECO:0000313" key="12">
    <source>
        <dbReference type="EMBL" id="KRL57984.1"/>
    </source>
</evidence>
<dbReference type="EC" id="3.6.1.66" evidence="10"/>
<dbReference type="GO" id="GO:0009117">
    <property type="term" value="P:nucleotide metabolic process"/>
    <property type="evidence" value="ECO:0007669"/>
    <property type="project" value="UniProtKB-KW"/>
</dbReference>
<dbReference type="Gene3D" id="3.90.950.10">
    <property type="match status" value="1"/>
</dbReference>
<dbReference type="NCBIfam" id="TIGR00042">
    <property type="entry name" value="RdgB/HAM1 family non-canonical purine NTP pyrophosphatase"/>
    <property type="match status" value="1"/>
</dbReference>
<comment type="cofactor">
    <cofactor evidence="10">
        <name>Mg(2+)</name>
        <dbReference type="ChEBI" id="CHEBI:18420"/>
    </cofactor>
    <text evidence="10">Binds 1 Mg(2+) ion per subunit.</text>
</comment>
<dbReference type="GO" id="GO:0036222">
    <property type="term" value="F:XTP diphosphatase activity"/>
    <property type="evidence" value="ECO:0007669"/>
    <property type="project" value="UniProtKB-UniRule"/>
</dbReference>
<protein>
    <recommendedName>
        <fullName evidence="10">dITP/XTP pyrophosphatase</fullName>
        <ecNumber evidence="10">3.6.1.66</ecNumber>
    </recommendedName>
    <alternativeName>
        <fullName evidence="10">Non-canonical purine NTP pyrophosphatase</fullName>
    </alternativeName>
    <alternativeName>
        <fullName evidence="10">Non-standard purine NTP pyrophosphatase</fullName>
    </alternativeName>
    <alternativeName>
        <fullName evidence="10">Nucleoside-triphosphate diphosphatase</fullName>
    </alternativeName>
    <alternativeName>
        <fullName evidence="10">Nucleoside-triphosphate pyrophosphatase</fullName>
        <shortName evidence="10">NTPase</shortName>
    </alternativeName>
</protein>
<accession>A0A0R1RLA8</accession>
<dbReference type="GO" id="GO:0046872">
    <property type="term" value="F:metal ion binding"/>
    <property type="evidence" value="ECO:0007669"/>
    <property type="project" value="UniProtKB-KW"/>
</dbReference>
<feature type="binding site" evidence="10">
    <location>
        <position position="71"/>
    </location>
    <ligand>
        <name>substrate</name>
    </ligand>
</feature>
<keyword evidence="7 10" id="KW-0546">Nucleotide metabolism</keyword>
<dbReference type="OrthoDB" id="9807456at2"/>
<keyword evidence="13" id="KW-1185">Reference proteome</keyword>
<dbReference type="Proteomes" id="UP000051697">
    <property type="component" value="Unassembled WGS sequence"/>
</dbReference>
<dbReference type="HAMAP" id="MF_01405">
    <property type="entry name" value="Non_canon_purine_NTPase"/>
    <property type="match status" value="1"/>
</dbReference>
<dbReference type="PANTHER" id="PTHR11067">
    <property type="entry name" value="INOSINE TRIPHOSPHATE PYROPHOSPHATASE/HAM1 PROTEIN"/>
    <property type="match status" value="1"/>
</dbReference>
<dbReference type="InterPro" id="IPR020922">
    <property type="entry name" value="dITP/XTP_pyrophosphatase"/>
</dbReference>
<keyword evidence="3 10" id="KW-0479">Metal-binding</keyword>
<comment type="caution">
    <text evidence="12">The sequence shown here is derived from an EMBL/GenBank/DDBJ whole genome shotgun (WGS) entry which is preliminary data.</text>
</comment>
<dbReference type="PANTHER" id="PTHR11067:SF9">
    <property type="entry name" value="INOSINE TRIPHOSPHATE PYROPHOSPHATASE"/>
    <property type="match status" value="1"/>
</dbReference>
<dbReference type="InterPro" id="IPR002637">
    <property type="entry name" value="RdgB/HAM1"/>
</dbReference>
<dbReference type="PATRIC" id="fig|1423778.4.peg.477"/>
<evidence type="ECO:0000313" key="13">
    <source>
        <dbReference type="Proteomes" id="UP000051697"/>
    </source>
</evidence>
<sequence>MNEIIVATNNAGKATEYEELFLPLKIKIKTLKDFPELPEIEETGTTFEENALIKAHTVAKITNLPVVADDSGLMINALNGEPGVYSARYAGNHDDQANIDKVLVNLKNVAPVDRGASFHTALVAVKPNGDQLLAHGDVEGVILDEQRGTNGFGYDSIFYVDQFNKTMAELTAEQKNQISHRGNAMRNLMTNFETWWRE</sequence>
<keyword evidence="5 10" id="KW-0378">Hydrolase</keyword>